<evidence type="ECO:0000256" key="1">
    <source>
        <dbReference type="SAM" id="MobiDB-lite"/>
    </source>
</evidence>
<name>A0A0D3KE29_EMIH1</name>
<evidence type="ECO:0000313" key="2">
    <source>
        <dbReference type="EnsemblProtists" id="EOD34014"/>
    </source>
</evidence>
<sequence>MNRARPDVDAGESRERVVERVAAAPAPTHGGPAGLRRHRPVRDPLRALPRQGPRPGAGGGALWPALGGQRVAALRPGGGLAVGGAGRPARAAAAPHGAGRVGVGHFALCARGRRERRPDRAAGGDCQLHWQGERPRGRLRRGVWPLAAAAGGGGGASRPRGQTPPHAARAALRPAERGAHRQGDRRRVCSLLGDAAAAAHWPPRPSLPRRLLPAAADHHAARRGAAPVGGALPAAAHRAEPVRVVRGARRLVRPRAHRARHAARHLRQQPDGRARAVLPAARVGRHLHARGRAILSLAAAQATACAGAGRARRGAAPSRAFAPTIARYSFPCRLLCARTRSPAGPTSTSLNVPL</sequence>
<dbReference type="AlphaFoldDB" id="A0A0D3KE29"/>
<feature type="compositionally biased region" description="Low complexity" evidence="1">
    <location>
        <begin position="164"/>
        <end position="173"/>
    </location>
</feature>
<dbReference type="Proteomes" id="UP000013827">
    <property type="component" value="Unassembled WGS sequence"/>
</dbReference>
<organism evidence="2 3">
    <name type="scientific">Emiliania huxleyi (strain CCMP1516)</name>
    <dbReference type="NCBI Taxonomy" id="280463"/>
    <lineage>
        <taxon>Eukaryota</taxon>
        <taxon>Haptista</taxon>
        <taxon>Haptophyta</taxon>
        <taxon>Prymnesiophyceae</taxon>
        <taxon>Isochrysidales</taxon>
        <taxon>Noelaerhabdaceae</taxon>
        <taxon>Emiliania</taxon>
    </lineage>
</organism>
<evidence type="ECO:0000313" key="3">
    <source>
        <dbReference type="Proteomes" id="UP000013827"/>
    </source>
</evidence>
<feature type="compositionally biased region" description="Low complexity" evidence="1">
    <location>
        <begin position="20"/>
        <end position="30"/>
    </location>
</feature>
<dbReference type="EnsemblProtists" id="EOD34014">
    <property type="protein sequence ID" value="EOD34014"/>
    <property type="gene ID" value="EMIHUDRAFT_441344"/>
</dbReference>
<feature type="compositionally biased region" description="Basic and acidic residues" evidence="1">
    <location>
        <begin position="1"/>
        <end position="19"/>
    </location>
</feature>
<keyword evidence="3" id="KW-1185">Reference proteome</keyword>
<protein>
    <submittedName>
        <fullName evidence="2">Uncharacterized protein</fullName>
    </submittedName>
</protein>
<accession>A0A0D3KE29</accession>
<reference evidence="2" key="2">
    <citation type="submission" date="2024-10" db="UniProtKB">
        <authorList>
            <consortium name="EnsemblProtists"/>
        </authorList>
    </citation>
    <scope>IDENTIFICATION</scope>
</reference>
<feature type="compositionally biased region" description="Basic and acidic residues" evidence="1">
    <location>
        <begin position="174"/>
        <end position="185"/>
    </location>
</feature>
<feature type="region of interest" description="Disordered" evidence="1">
    <location>
        <begin position="149"/>
        <end position="185"/>
    </location>
</feature>
<feature type="region of interest" description="Disordered" evidence="1">
    <location>
        <begin position="1"/>
        <end position="62"/>
    </location>
</feature>
<proteinExistence type="predicted"/>
<dbReference type="PaxDb" id="2903-EOD34014"/>
<reference evidence="3" key="1">
    <citation type="journal article" date="2013" name="Nature">
        <title>Pan genome of the phytoplankton Emiliania underpins its global distribution.</title>
        <authorList>
            <person name="Read B.A."/>
            <person name="Kegel J."/>
            <person name="Klute M.J."/>
            <person name="Kuo A."/>
            <person name="Lefebvre S.C."/>
            <person name="Maumus F."/>
            <person name="Mayer C."/>
            <person name="Miller J."/>
            <person name="Monier A."/>
            <person name="Salamov A."/>
            <person name="Young J."/>
            <person name="Aguilar M."/>
            <person name="Claverie J.M."/>
            <person name="Frickenhaus S."/>
            <person name="Gonzalez K."/>
            <person name="Herman E.K."/>
            <person name="Lin Y.C."/>
            <person name="Napier J."/>
            <person name="Ogata H."/>
            <person name="Sarno A.F."/>
            <person name="Shmutz J."/>
            <person name="Schroeder D."/>
            <person name="de Vargas C."/>
            <person name="Verret F."/>
            <person name="von Dassow P."/>
            <person name="Valentin K."/>
            <person name="Van de Peer Y."/>
            <person name="Wheeler G."/>
            <person name="Dacks J.B."/>
            <person name="Delwiche C.F."/>
            <person name="Dyhrman S.T."/>
            <person name="Glockner G."/>
            <person name="John U."/>
            <person name="Richards T."/>
            <person name="Worden A.Z."/>
            <person name="Zhang X."/>
            <person name="Grigoriev I.V."/>
            <person name="Allen A.E."/>
            <person name="Bidle K."/>
            <person name="Borodovsky M."/>
            <person name="Bowler C."/>
            <person name="Brownlee C."/>
            <person name="Cock J.M."/>
            <person name="Elias M."/>
            <person name="Gladyshev V.N."/>
            <person name="Groth M."/>
            <person name="Guda C."/>
            <person name="Hadaegh A."/>
            <person name="Iglesias-Rodriguez M.D."/>
            <person name="Jenkins J."/>
            <person name="Jones B.M."/>
            <person name="Lawson T."/>
            <person name="Leese F."/>
            <person name="Lindquist E."/>
            <person name="Lobanov A."/>
            <person name="Lomsadze A."/>
            <person name="Malik S.B."/>
            <person name="Marsh M.E."/>
            <person name="Mackinder L."/>
            <person name="Mock T."/>
            <person name="Mueller-Roeber B."/>
            <person name="Pagarete A."/>
            <person name="Parker M."/>
            <person name="Probert I."/>
            <person name="Quesneville H."/>
            <person name="Raines C."/>
            <person name="Rensing S.A."/>
            <person name="Riano-Pachon D.M."/>
            <person name="Richier S."/>
            <person name="Rokitta S."/>
            <person name="Shiraiwa Y."/>
            <person name="Soanes D.M."/>
            <person name="van der Giezen M."/>
            <person name="Wahlund T.M."/>
            <person name="Williams B."/>
            <person name="Wilson W."/>
            <person name="Wolfe G."/>
            <person name="Wurch L.L."/>
        </authorList>
    </citation>
    <scope>NUCLEOTIDE SEQUENCE</scope>
</reference>